<protein>
    <submittedName>
        <fullName evidence="1">Uncharacterized protein</fullName>
    </submittedName>
</protein>
<gene>
    <name evidence="1" type="ORF">INS90_09765</name>
</gene>
<dbReference type="AlphaFoldDB" id="A0A7M1R009"/>
<dbReference type="RefSeq" id="WP_197552775.1">
    <property type="nucleotide sequence ID" value="NZ_CP063212.1"/>
</dbReference>
<dbReference type="Proteomes" id="UP000594961">
    <property type="component" value="Chromosome"/>
</dbReference>
<evidence type="ECO:0000313" key="2">
    <source>
        <dbReference type="Proteomes" id="UP000594961"/>
    </source>
</evidence>
<dbReference type="EMBL" id="CP063212">
    <property type="protein sequence ID" value="QOR47518.1"/>
    <property type="molecule type" value="Genomic_DNA"/>
</dbReference>
<sequence length="213" mass="22483">MFDLNDVLANNSGKTLKPETVGETLGGIITNVDVRQMNDFTTSKPEFWDDGKPKNQIVVTVKTGVVDEDGQPEQGSVYIKTWGLQKQALMTAVKATGLDANSALAPGNEFWITYKGEKPNENNPRFNAIKVYEYRIVPRANLAGALDEPTPAVQAATPVATPAPAATQAPATPATPDNPVSLARQLINAGLDDASIATATGLEPSVIGALRAA</sequence>
<evidence type="ECO:0000313" key="1">
    <source>
        <dbReference type="EMBL" id="QOR47518.1"/>
    </source>
</evidence>
<name>A0A7M1R009_9ACTO</name>
<accession>A0A7M1R009</accession>
<organism evidence="1 2">
    <name type="scientific">Trueperella pecoris</name>
    <dbReference type="NCBI Taxonomy" id="2733571"/>
    <lineage>
        <taxon>Bacteria</taxon>
        <taxon>Bacillati</taxon>
        <taxon>Actinomycetota</taxon>
        <taxon>Actinomycetes</taxon>
        <taxon>Actinomycetales</taxon>
        <taxon>Actinomycetaceae</taxon>
        <taxon>Trueperella</taxon>
    </lineage>
</organism>
<proteinExistence type="predicted"/>
<reference evidence="1 2" key="1">
    <citation type="submission" date="2020-10" db="EMBL/GenBank/DDBJ databases">
        <title>Trueperella pecoris sp. nov. isolated from bovine and porcine specimens.</title>
        <authorList>
            <person name="Schoenecker L."/>
            <person name="Schnydrig P."/>
            <person name="Brodard I."/>
            <person name="Thomann A."/>
            <person name="Hemphill A."/>
            <person name="Rodriguez-Campos S."/>
            <person name="Perreten V."/>
            <person name="Jores J."/>
            <person name="Kittl S."/>
        </authorList>
    </citation>
    <scope>NUCLEOTIDE SEQUENCE [LARGE SCALE GENOMIC DNA]</scope>
    <source>
        <strain evidence="1 2">19OD0592</strain>
    </source>
</reference>